<reference evidence="1 2" key="1">
    <citation type="submission" date="2014-04" db="EMBL/GenBank/DDBJ databases">
        <title>A new species of microsporidia sheds light on the evolution of extreme parasitism.</title>
        <authorList>
            <person name="Haag K.L."/>
            <person name="James T.Y."/>
            <person name="Larsson R."/>
            <person name="Schaer T.M."/>
            <person name="Refardt D."/>
            <person name="Pombert J.-F."/>
            <person name="Ebert D."/>
        </authorList>
    </citation>
    <scope>NUCLEOTIDE SEQUENCE [LARGE SCALE GENOMIC DNA]</scope>
    <source>
        <strain evidence="1 2">UGP3</strain>
        <tissue evidence="1">Spores</tissue>
    </source>
</reference>
<dbReference type="VEuPathDB" id="MicrosporidiaDB:DI09_8p340"/>
<sequence length="101" mass="11225">MVQNRNIEAYTIHPGGVMTDIFKGSPMVSWFLESIVWRFASYFMLSPKQGSLTALQVALAPSGKFPKGSFIADLDQVYNANPLAASEVEGFVRFTSEFLKK</sequence>
<evidence type="ECO:0000313" key="2">
    <source>
        <dbReference type="Proteomes" id="UP000029725"/>
    </source>
</evidence>
<dbReference type="AlphaFoldDB" id="A0A098VMA2"/>
<keyword evidence="2" id="KW-1185">Reference proteome</keyword>
<name>A0A098VMA2_9MICR</name>
<dbReference type="HOGENOM" id="CLU_2292350_0_0_1"/>
<proteinExistence type="predicted"/>
<organism evidence="1 2">
    <name type="scientific">Mitosporidium daphniae</name>
    <dbReference type="NCBI Taxonomy" id="1485682"/>
    <lineage>
        <taxon>Eukaryota</taxon>
        <taxon>Fungi</taxon>
        <taxon>Fungi incertae sedis</taxon>
        <taxon>Microsporidia</taxon>
        <taxon>Mitosporidium</taxon>
    </lineage>
</organism>
<protein>
    <submittedName>
        <fullName evidence="1">Uncharacterized protein</fullName>
    </submittedName>
</protein>
<dbReference type="Proteomes" id="UP000029725">
    <property type="component" value="Unassembled WGS sequence"/>
</dbReference>
<dbReference type="EMBL" id="JMKJ01000601">
    <property type="protein sequence ID" value="KGG50095.1"/>
    <property type="molecule type" value="Genomic_DNA"/>
</dbReference>
<dbReference type="Gene3D" id="3.40.50.720">
    <property type="entry name" value="NAD(P)-binding Rossmann-like Domain"/>
    <property type="match status" value="1"/>
</dbReference>
<accession>A0A098VMA2</accession>
<dbReference type="RefSeq" id="XP_013236522.1">
    <property type="nucleotide sequence ID" value="XM_013381068.1"/>
</dbReference>
<evidence type="ECO:0000313" key="1">
    <source>
        <dbReference type="EMBL" id="KGG50095.1"/>
    </source>
</evidence>
<dbReference type="GeneID" id="25261035"/>
<dbReference type="OrthoDB" id="191139at2759"/>
<gene>
    <name evidence="1" type="ORF">DI09_8p340</name>
</gene>
<comment type="caution">
    <text evidence="1">The sequence shown here is derived from an EMBL/GenBank/DDBJ whole genome shotgun (WGS) entry which is preliminary data.</text>
</comment>